<dbReference type="PANTHER" id="PTHR24220">
    <property type="entry name" value="IMPORT ATP-BINDING PROTEIN"/>
    <property type="match status" value="1"/>
</dbReference>
<accession>A0ABZ0W6A4</accession>
<dbReference type="GO" id="GO:0005524">
    <property type="term" value="F:ATP binding"/>
    <property type="evidence" value="ECO:0007669"/>
    <property type="project" value="UniProtKB-KW"/>
</dbReference>
<evidence type="ECO:0000259" key="3">
    <source>
        <dbReference type="PROSITE" id="PS50893"/>
    </source>
</evidence>
<dbReference type="InterPro" id="IPR003593">
    <property type="entry name" value="AAA+_ATPase"/>
</dbReference>
<protein>
    <submittedName>
        <fullName evidence="4">ATP-binding cassette domain-containing protein</fullName>
    </submittedName>
</protein>
<evidence type="ECO:0000313" key="5">
    <source>
        <dbReference type="Proteomes" id="UP001325680"/>
    </source>
</evidence>
<evidence type="ECO:0000256" key="1">
    <source>
        <dbReference type="ARBA" id="ARBA00022741"/>
    </source>
</evidence>
<dbReference type="Gene3D" id="3.40.50.300">
    <property type="entry name" value="P-loop containing nucleotide triphosphate hydrolases"/>
    <property type="match status" value="1"/>
</dbReference>
<dbReference type="PROSITE" id="PS00211">
    <property type="entry name" value="ABC_TRANSPORTER_1"/>
    <property type="match status" value="1"/>
</dbReference>
<feature type="domain" description="ABC transporter" evidence="3">
    <location>
        <begin position="2"/>
        <end position="207"/>
    </location>
</feature>
<reference evidence="4 5" key="1">
    <citation type="submission" date="2023-12" db="EMBL/GenBank/DDBJ databases">
        <title>Genome sequencing and assembly of bacterial species from a model synthetic community.</title>
        <authorList>
            <person name="Hogle S.L."/>
        </authorList>
    </citation>
    <scope>NUCLEOTIDE SEQUENCE [LARGE SCALE GENOMIC DNA]</scope>
    <source>
        <strain evidence="4 5">HAMBI_3031</strain>
    </source>
</reference>
<keyword evidence="2 4" id="KW-0067">ATP-binding</keyword>
<keyword evidence="5" id="KW-1185">Reference proteome</keyword>
<dbReference type="InterPro" id="IPR027417">
    <property type="entry name" value="P-loop_NTPase"/>
</dbReference>
<dbReference type="InterPro" id="IPR017871">
    <property type="entry name" value="ABC_transporter-like_CS"/>
</dbReference>
<gene>
    <name evidence="4" type="ORF">U0035_01385</name>
</gene>
<dbReference type="InterPro" id="IPR003439">
    <property type="entry name" value="ABC_transporter-like_ATP-bd"/>
</dbReference>
<dbReference type="InterPro" id="IPR015854">
    <property type="entry name" value="ABC_transpr_LolD-like"/>
</dbReference>
<dbReference type="PROSITE" id="PS50893">
    <property type="entry name" value="ABC_TRANSPORTER_2"/>
    <property type="match status" value="1"/>
</dbReference>
<organism evidence="4 5">
    <name type="scientific">Niabella yanshanensis</name>
    <dbReference type="NCBI Taxonomy" id="577386"/>
    <lineage>
        <taxon>Bacteria</taxon>
        <taxon>Pseudomonadati</taxon>
        <taxon>Bacteroidota</taxon>
        <taxon>Chitinophagia</taxon>
        <taxon>Chitinophagales</taxon>
        <taxon>Chitinophagaceae</taxon>
        <taxon>Niabella</taxon>
    </lineage>
</organism>
<dbReference type="SMART" id="SM00382">
    <property type="entry name" value="AAA"/>
    <property type="match status" value="1"/>
</dbReference>
<proteinExistence type="predicted"/>
<keyword evidence="1" id="KW-0547">Nucleotide-binding</keyword>
<dbReference type="Pfam" id="PF00005">
    <property type="entry name" value="ABC_tran"/>
    <property type="match status" value="1"/>
</dbReference>
<evidence type="ECO:0000256" key="2">
    <source>
        <dbReference type="ARBA" id="ARBA00022840"/>
    </source>
</evidence>
<dbReference type="PANTHER" id="PTHR24220:SF611">
    <property type="entry name" value="ATP-BINDING COMPONENT OF ABC TRANSPORTER-RELATED"/>
    <property type="match status" value="1"/>
</dbReference>
<evidence type="ECO:0000313" key="4">
    <source>
        <dbReference type="EMBL" id="WQD38795.1"/>
    </source>
</evidence>
<dbReference type="Proteomes" id="UP001325680">
    <property type="component" value="Chromosome"/>
</dbReference>
<dbReference type="EMBL" id="CP139960">
    <property type="protein sequence ID" value="WQD38795.1"/>
    <property type="molecule type" value="Genomic_DNA"/>
</dbReference>
<dbReference type="SUPFAM" id="SSF52540">
    <property type="entry name" value="P-loop containing nucleoside triphosphate hydrolases"/>
    <property type="match status" value="1"/>
</dbReference>
<name>A0ABZ0W6A4_9BACT</name>
<dbReference type="RefSeq" id="WP_114792717.1">
    <property type="nucleotide sequence ID" value="NZ_CP139960.1"/>
</dbReference>
<sequence>MIFTKNLYFSYNDIKFDFPDIHVSNGNALLITGPSGKGKTTLLHLLGGLLKADSGLVGVRGTDITALKGKHLDQFRRNNIGIIFQQAHYIASVSVVDNLLLASNIAGKKQQRERAMQLLNLLGIAEKAKKKPGVLSLGQQQRLSIARALMNYPNFLLADEPTSSLDDNNCLKVTELLLAESRHSNAALIVVSHDQRLQSLFNQKIVLQ</sequence>